<dbReference type="Gramene" id="Jr07_35770_p1">
    <property type="protein sequence ID" value="cds.Jr07_35770_p1"/>
    <property type="gene ID" value="Jr07_35770"/>
</dbReference>
<sequence length="360" mass="40130">MAVNLQSCDHADDDYIDMEVSSYSNFLCHSVGSPPHTREFEFQMSSSSQEREPTTSPADELFYKGKLLPLHLPPRLQMVEKLLQNSSPAYDTRKDIFEEFYSTPLTTTAPTPTFSTPFESCNISPSESCRVSRELNLDEYISEYSTELGGFYSETQRKSWTKKLKQSSLGLKLKASRAYLKSLFSKSGCSHESCTAATKNANEGSVSKAKECMNTYMKESKKIPFGQIQKDKCSTSTSIMKSIDEDKTAENGFGHHRRSFSVIIKRHSAKKSSPPSSSSSSSSSSNSNDSKGFHELQFLKRCGSASSDIEISIQGAIAHCKQSQQLFHSRKTVSEVGFYSLSTSRIAVREDQDRPDLCRG</sequence>
<dbReference type="InterPro" id="IPR039620">
    <property type="entry name" value="BKI1/MAKR1/3/4"/>
</dbReference>
<dbReference type="AlphaFoldDB" id="A0A2I4F1V1"/>
<dbReference type="GO" id="GO:0019210">
    <property type="term" value="F:kinase inhibitor activity"/>
    <property type="evidence" value="ECO:0007669"/>
    <property type="project" value="InterPro"/>
</dbReference>
<dbReference type="PANTHER" id="PTHR33312:SF5">
    <property type="entry name" value="MEMBRANE-ASSOCIATED KINASE REGULATOR 4-RELATED"/>
    <property type="match status" value="1"/>
</dbReference>
<evidence type="ECO:0000313" key="3">
    <source>
        <dbReference type="RefSeq" id="XP_018825624.1"/>
    </source>
</evidence>
<reference evidence="3" key="1">
    <citation type="submission" date="2025-08" db="UniProtKB">
        <authorList>
            <consortium name="RefSeq"/>
        </authorList>
    </citation>
    <scope>IDENTIFICATION</scope>
    <source>
        <tissue evidence="3">Leaves</tissue>
    </source>
</reference>
<dbReference type="RefSeq" id="XP_018825624.1">
    <property type="nucleotide sequence ID" value="XM_018970079.2"/>
</dbReference>
<evidence type="ECO:0000313" key="2">
    <source>
        <dbReference type="Proteomes" id="UP000235220"/>
    </source>
</evidence>
<evidence type="ECO:0000256" key="1">
    <source>
        <dbReference type="SAM" id="MobiDB-lite"/>
    </source>
</evidence>
<dbReference type="Proteomes" id="UP000235220">
    <property type="component" value="Chromosome 7"/>
</dbReference>
<keyword evidence="2" id="KW-1185">Reference proteome</keyword>
<accession>A0A2I4F1V1</accession>
<proteinExistence type="predicted"/>
<dbReference type="GO" id="GO:0005886">
    <property type="term" value="C:plasma membrane"/>
    <property type="evidence" value="ECO:0007669"/>
    <property type="project" value="InterPro"/>
</dbReference>
<gene>
    <name evidence="3" type="primary">LOC108994757</name>
</gene>
<organism evidence="2 3">
    <name type="scientific">Juglans regia</name>
    <name type="common">English walnut</name>
    <dbReference type="NCBI Taxonomy" id="51240"/>
    <lineage>
        <taxon>Eukaryota</taxon>
        <taxon>Viridiplantae</taxon>
        <taxon>Streptophyta</taxon>
        <taxon>Embryophyta</taxon>
        <taxon>Tracheophyta</taxon>
        <taxon>Spermatophyta</taxon>
        <taxon>Magnoliopsida</taxon>
        <taxon>eudicotyledons</taxon>
        <taxon>Gunneridae</taxon>
        <taxon>Pentapetalae</taxon>
        <taxon>rosids</taxon>
        <taxon>fabids</taxon>
        <taxon>Fagales</taxon>
        <taxon>Juglandaceae</taxon>
        <taxon>Juglans</taxon>
    </lineage>
</organism>
<dbReference type="STRING" id="51240.A0A2I4F1V1"/>
<name>A0A2I4F1V1_JUGRE</name>
<dbReference type="GeneID" id="108994757"/>
<dbReference type="KEGG" id="jre:108994757"/>
<dbReference type="OrthoDB" id="1938320at2759"/>
<dbReference type="GO" id="GO:0016301">
    <property type="term" value="F:kinase activity"/>
    <property type="evidence" value="ECO:0007669"/>
    <property type="project" value="UniProtKB-KW"/>
</dbReference>
<keyword evidence="3" id="KW-0808">Transferase</keyword>
<feature type="compositionally biased region" description="Low complexity" evidence="1">
    <location>
        <begin position="272"/>
        <end position="288"/>
    </location>
</feature>
<dbReference type="FunCoup" id="A0A2I4F1V1">
    <property type="interactions" value="1204"/>
</dbReference>
<keyword evidence="3" id="KW-0418">Kinase</keyword>
<feature type="region of interest" description="Disordered" evidence="1">
    <location>
        <begin position="266"/>
        <end position="290"/>
    </location>
</feature>
<protein>
    <submittedName>
        <fullName evidence="3">Probable membrane-associated kinase regulator 4</fullName>
    </submittedName>
</protein>
<dbReference type="PANTHER" id="PTHR33312">
    <property type="entry name" value="MEMBRANE-ASSOCIATED KINASE REGULATOR 4-RELATED"/>
    <property type="match status" value="1"/>
</dbReference>